<feature type="domain" description="ABC transporter" evidence="10">
    <location>
        <begin position="588"/>
        <end position="815"/>
    </location>
</feature>
<dbReference type="CDD" id="cd03250">
    <property type="entry name" value="ABCC_MRP_domain1"/>
    <property type="match status" value="1"/>
</dbReference>
<reference evidence="12 13" key="1">
    <citation type="submission" date="2024-01" db="EMBL/GenBank/DDBJ databases">
        <title>Complete genome of Cladobotryum mycophilum ATHUM6906.</title>
        <authorList>
            <person name="Christinaki A.C."/>
            <person name="Myridakis A.I."/>
            <person name="Kouvelis V.N."/>
        </authorList>
    </citation>
    <scope>NUCLEOTIDE SEQUENCE [LARGE SCALE GENOMIC DNA]</scope>
    <source>
        <strain evidence="12 13">ATHUM6906</strain>
    </source>
</reference>
<keyword evidence="4 9" id="KW-0812">Transmembrane</keyword>
<evidence type="ECO:0000256" key="7">
    <source>
        <dbReference type="ARBA" id="ARBA00022989"/>
    </source>
</evidence>
<dbReference type="PANTHER" id="PTHR24223:SF345">
    <property type="entry name" value="ABC MULTIDRUG TRANSPORTER (EUROFUNG)"/>
    <property type="match status" value="1"/>
</dbReference>
<comment type="subcellular location">
    <subcellularLocation>
        <location evidence="1">Cell membrane</location>
        <topology evidence="1">Multi-pass membrane protein</topology>
    </subcellularLocation>
</comment>
<feature type="transmembrane region" description="Helical" evidence="9">
    <location>
        <begin position="532"/>
        <end position="553"/>
    </location>
</feature>
<dbReference type="PROSITE" id="PS50893">
    <property type="entry name" value="ABC_TRANSPORTER_2"/>
    <property type="match status" value="2"/>
</dbReference>
<dbReference type="InterPro" id="IPR044746">
    <property type="entry name" value="ABCC_6TM_D1"/>
</dbReference>
<dbReference type="InterPro" id="IPR050173">
    <property type="entry name" value="ABC_transporter_C-like"/>
</dbReference>
<evidence type="ECO:0000259" key="10">
    <source>
        <dbReference type="PROSITE" id="PS50893"/>
    </source>
</evidence>
<evidence type="ECO:0000256" key="4">
    <source>
        <dbReference type="ARBA" id="ARBA00022692"/>
    </source>
</evidence>
<evidence type="ECO:0000256" key="2">
    <source>
        <dbReference type="ARBA" id="ARBA00022448"/>
    </source>
</evidence>
<feature type="transmembrane region" description="Helical" evidence="9">
    <location>
        <begin position="96"/>
        <end position="118"/>
    </location>
</feature>
<feature type="transmembrane region" description="Helical" evidence="9">
    <location>
        <begin position="492"/>
        <end position="512"/>
    </location>
</feature>
<dbReference type="PROSITE" id="PS00211">
    <property type="entry name" value="ABC_TRANSPORTER_1"/>
    <property type="match status" value="2"/>
</dbReference>
<dbReference type="Pfam" id="PF00005">
    <property type="entry name" value="ABC_tran"/>
    <property type="match status" value="2"/>
</dbReference>
<dbReference type="InterPro" id="IPR017871">
    <property type="entry name" value="ABC_transporter-like_CS"/>
</dbReference>
<keyword evidence="8 9" id="KW-0472">Membrane</keyword>
<feature type="transmembrane region" description="Helical" evidence="9">
    <location>
        <begin position="918"/>
        <end position="943"/>
    </location>
</feature>
<organism evidence="12 13">
    <name type="scientific">Cladobotryum mycophilum</name>
    <dbReference type="NCBI Taxonomy" id="491253"/>
    <lineage>
        <taxon>Eukaryota</taxon>
        <taxon>Fungi</taxon>
        <taxon>Dikarya</taxon>
        <taxon>Ascomycota</taxon>
        <taxon>Pezizomycotina</taxon>
        <taxon>Sordariomycetes</taxon>
        <taxon>Hypocreomycetidae</taxon>
        <taxon>Hypocreales</taxon>
        <taxon>Hypocreaceae</taxon>
        <taxon>Cladobotryum</taxon>
    </lineage>
</organism>
<dbReference type="InterPro" id="IPR044726">
    <property type="entry name" value="ABCC_6TM_D2"/>
</dbReference>
<accession>A0ABR0SQM5</accession>
<keyword evidence="5" id="KW-0547">Nucleotide-binding</keyword>
<dbReference type="InterPro" id="IPR027417">
    <property type="entry name" value="P-loop_NTPase"/>
</dbReference>
<evidence type="ECO:0000313" key="12">
    <source>
        <dbReference type="EMBL" id="KAK5994354.1"/>
    </source>
</evidence>
<keyword evidence="7 9" id="KW-1133">Transmembrane helix</keyword>
<dbReference type="SMART" id="SM00382">
    <property type="entry name" value="AAA"/>
    <property type="match status" value="2"/>
</dbReference>
<feature type="transmembrane region" description="Helical" evidence="9">
    <location>
        <begin position="407"/>
        <end position="431"/>
    </location>
</feature>
<evidence type="ECO:0000256" key="3">
    <source>
        <dbReference type="ARBA" id="ARBA00022475"/>
    </source>
</evidence>
<feature type="transmembrane region" description="Helical" evidence="9">
    <location>
        <begin position="312"/>
        <end position="335"/>
    </location>
</feature>
<feature type="transmembrane region" description="Helical" evidence="9">
    <location>
        <begin position="130"/>
        <end position="151"/>
    </location>
</feature>
<evidence type="ECO:0000313" key="13">
    <source>
        <dbReference type="Proteomes" id="UP001338125"/>
    </source>
</evidence>
<proteinExistence type="predicted"/>
<evidence type="ECO:0000256" key="9">
    <source>
        <dbReference type="SAM" id="Phobius"/>
    </source>
</evidence>
<dbReference type="InterPro" id="IPR056227">
    <property type="entry name" value="TMD0_ABC"/>
</dbReference>
<feature type="domain" description="ABC transmembrane type-1" evidence="11">
    <location>
        <begin position="874"/>
        <end position="1159"/>
    </location>
</feature>
<keyword evidence="6" id="KW-0067">ATP-binding</keyword>
<evidence type="ECO:0000256" key="1">
    <source>
        <dbReference type="ARBA" id="ARBA00004651"/>
    </source>
</evidence>
<sequence>MSPSACLNDATFGPFVHGCRDDFDFTLQFERIIFSIIPSSCFVVISLVRLSSLIRRPTIVTGNQFQVLKAGIITAYAALKLAEVVLSATIGGIEQAVFVASTVLQLVVSLCMISLSWVEHYSSPKSSVLLNSYLLITLLLDVIQARSLWLVVSGIKNEPFRDVFTASISIKVVMMVAESWPKSRWLQWNSNDYSPEETSGVYGIGSFAWLNRLFVRGYTKNLTIDDLFPLDHNIASKDLGARLEHHLERHPTCGQRFGLAKALLRIVGIPLLIPVFPRLLLLGFKFCQPFLIHALLSYLGLPSAKRLSNDGYGLIIGTFFTYSGIAVSTAVYNYFQERTIWMMRGALVTVIYKQTIRSNSSAADNHDALTLMSTDIERVRFGLQYLHDFWATAVQIGLAAWLLSRELGIACLAPMVVVVACTVGISILAGISGEFQEGWMEHTEMRVGLTSSILARMKQLKLSGMARSVEKLMQQLRVDEVKAGSKWWTIETIASVISFVPLTVGSVVAFTFTDRTLDATTIFTSMSYVLLLTEPLTVIFQLVPSFVASFTCLRRIQVFLERTPRFDYRENGQTIPVDATDENNRVVIKVSQGSFGWGEGQLALKQLRFELSPGLTMIVGPVASGKSTLCKALLGETLVYSGVVSIGSYSRRIGYCDQSPFLLNATIKENILGHSPFNPTRYREVVEATLLLPDLANLPLGDNTKVGSEGITLSGGQKQRISMARALYLESSLFIFDDILSGLDATTEHQVFQRVFGPSGLLHRRHATAVLCTHAPDRLSSADHILVLGDGGSLVGQGSFEDLIEMGKHIHGLDLKTAESALTSDFSEADSKVEDSEKSLDDGTDTATLCNVGEVGSQLSDWAVYKHYANNMSLLALLATFFLGASSGFLFNFPQVWLNYWSADATVSHHVHAERYWIGIYALLQVLFLFSIAAMCIVVFIAITSQSGTSLHHQALRTVINAPLQFFVQTDVGVVTNLFSQDLMLIDTELPEALLNFILEIFCFIGMAAIIATSSSYLVISYPVLIAVLWVIQRVYLRTSKQLRMLDLEMKSPLYTNFGDTINGLVTMRAFAWEDHYEQLNNRLLDDSQRPAYLLAMIQHWLNFVLNLLVVAMALLVVVISTQVTSVANTGLTGASLVTLMSFGEAISRLITVYTQLETSIGAVSRLKSFGENVPSEKLPGEDMPVPPLWPRHGEIHINGVSASYGNSVGDMTSEKPEANRLVLKDLVISIRAGEKVAICGRSGSGKSSMLLLLLRLLDQVSECAGTITIDGIPLNKVDRSMLRERVIAVPQDPVFLPDGTSFKTNLDPFDELTDDQCREILDMVGLGGLLDEREGLGSGMWADRLSYGQKQLFSLARAIVRHRVRIHEVSAAPVVSKDVPCAQQDACLDGEHGDVLGGVLLLDEVSSSVDDDAHQKMHALIQREFSAYTVIAVVHRLDIVMDYDRVLMMDNGSIIESGQPRELAKQETSSFSRLWVTTTGH</sequence>
<feature type="transmembrane region" description="Helical" evidence="9">
    <location>
        <begin position="874"/>
        <end position="898"/>
    </location>
</feature>
<dbReference type="PANTHER" id="PTHR24223">
    <property type="entry name" value="ATP-BINDING CASSETTE SUB-FAMILY C"/>
    <property type="match status" value="1"/>
</dbReference>
<dbReference type="SUPFAM" id="SSF90123">
    <property type="entry name" value="ABC transporter transmembrane region"/>
    <property type="match status" value="2"/>
</dbReference>
<feature type="transmembrane region" description="Helical" evidence="9">
    <location>
        <begin position="32"/>
        <end position="50"/>
    </location>
</feature>
<feature type="transmembrane region" description="Helical" evidence="9">
    <location>
        <begin position="993"/>
        <end position="1011"/>
    </location>
</feature>
<dbReference type="InterPro" id="IPR003439">
    <property type="entry name" value="ABC_transporter-like_ATP-bd"/>
</dbReference>
<evidence type="ECO:0000256" key="5">
    <source>
        <dbReference type="ARBA" id="ARBA00022741"/>
    </source>
</evidence>
<keyword evidence="2" id="KW-0813">Transport</keyword>
<dbReference type="Pfam" id="PF00664">
    <property type="entry name" value="ABC_membrane"/>
    <property type="match status" value="2"/>
</dbReference>
<gene>
    <name evidence="12" type="ORF">PT974_04828</name>
</gene>
<dbReference type="Pfam" id="PF24357">
    <property type="entry name" value="TMD0_ABC"/>
    <property type="match status" value="1"/>
</dbReference>
<keyword evidence="13" id="KW-1185">Reference proteome</keyword>
<dbReference type="InterPro" id="IPR036640">
    <property type="entry name" value="ABC1_TM_sf"/>
</dbReference>
<feature type="domain" description="ABC transporter" evidence="10">
    <location>
        <begin position="1196"/>
        <end position="1477"/>
    </location>
</feature>
<evidence type="ECO:0000256" key="8">
    <source>
        <dbReference type="ARBA" id="ARBA00023136"/>
    </source>
</evidence>
<evidence type="ECO:0000256" key="6">
    <source>
        <dbReference type="ARBA" id="ARBA00022840"/>
    </source>
</evidence>
<evidence type="ECO:0000259" key="11">
    <source>
        <dbReference type="PROSITE" id="PS50929"/>
    </source>
</evidence>
<feature type="domain" description="ABC transmembrane type-1" evidence="11">
    <location>
        <begin position="288"/>
        <end position="548"/>
    </location>
</feature>
<protein>
    <submittedName>
        <fullName evidence="12">ABC transporter FGM5</fullName>
    </submittedName>
</protein>
<keyword evidence="3" id="KW-1003">Cell membrane</keyword>
<feature type="transmembrane region" description="Helical" evidence="9">
    <location>
        <begin position="381"/>
        <end position="401"/>
    </location>
</feature>
<dbReference type="CDD" id="cd18580">
    <property type="entry name" value="ABC_6TM_ABCC_D2"/>
    <property type="match status" value="1"/>
</dbReference>
<dbReference type="PROSITE" id="PS50929">
    <property type="entry name" value="ABC_TM1F"/>
    <property type="match status" value="2"/>
</dbReference>
<comment type="caution">
    <text evidence="12">The sequence shown here is derived from an EMBL/GenBank/DDBJ whole genome shotgun (WGS) entry which is preliminary data.</text>
</comment>
<feature type="transmembrane region" description="Helical" evidence="9">
    <location>
        <begin position="1017"/>
        <end position="1037"/>
    </location>
</feature>
<dbReference type="InterPro" id="IPR003593">
    <property type="entry name" value="AAA+_ATPase"/>
</dbReference>
<dbReference type="Gene3D" id="3.40.50.300">
    <property type="entry name" value="P-loop containing nucleotide triphosphate hydrolases"/>
    <property type="match status" value="2"/>
</dbReference>
<dbReference type="EMBL" id="JAVFKD010000010">
    <property type="protein sequence ID" value="KAK5994354.1"/>
    <property type="molecule type" value="Genomic_DNA"/>
</dbReference>
<dbReference type="SUPFAM" id="SSF52540">
    <property type="entry name" value="P-loop containing nucleoside triphosphate hydrolases"/>
    <property type="match status" value="2"/>
</dbReference>
<dbReference type="Proteomes" id="UP001338125">
    <property type="component" value="Unassembled WGS sequence"/>
</dbReference>
<dbReference type="InterPro" id="IPR011527">
    <property type="entry name" value="ABC1_TM_dom"/>
</dbReference>
<dbReference type="Gene3D" id="1.20.1560.10">
    <property type="entry name" value="ABC transporter type 1, transmembrane domain"/>
    <property type="match status" value="2"/>
</dbReference>
<feature type="transmembrane region" description="Helical" evidence="9">
    <location>
        <begin position="1101"/>
        <end position="1120"/>
    </location>
</feature>
<name>A0ABR0SQM5_9HYPO</name>
<dbReference type="CDD" id="cd18579">
    <property type="entry name" value="ABC_6TM_ABCC_D1"/>
    <property type="match status" value="1"/>
</dbReference>